<dbReference type="RefSeq" id="WP_152710272.1">
    <property type="nucleotide sequence ID" value="NZ_VOSJ01000014.1"/>
</dbReference>
<evidence type="ECO:0000256" key="5">
    <source>
        <dbReference type="ARBA" id="ARBA00022842"/>
    </source>
</evidence>
<feature type="binding site" evidence="8">
    <location>
        <position position="51"/>
    </location>
    <ligand>
        <name>GTP</name>
        <dbReference type="ChEBI" id="CHEBI:37565"/>
    </ligand>
</feature>
<comment type="similarity">
    <text evidence="8">Belongs to the MobA family.</text>
</comment>
<dbReference type="EMBL" id="VOSK01000013">
    <property type="protein sequence ID" value="MPR24882.1"/>
    <property type="molecule type" value="Genomic_DNA"/>
</dbReference>
<evidence type="ECO:0000256" key="4">
    <source>
        <dbReference type="ARBA" id="ARBA00022741"/>
    </source>
</evidence>
<dbReference type="AlphaFoldDB" id="A0A5N7MD62"/>
<keyword evidence="5 8" id="KW-0460">Magnesium</keyword>
<dbReference type="GO" id="GO:0005737">
    <property type="term" value="C:cytoplasm"/>
    <property type="evidence" value="ECO:0007669"/>
    <property type="project" value="UniProtKB-SubCell"/>
</dbReference>
<evidence type="ECO:0000256" key="1">
    <source>
        <dbReference type="ARBA" id="ARBA00022490"/>
    </source>
</evidence>
<comment type="subcellular location">
    <subcellularLocation>
        <location evidence="8">Cytoplasm</location>
    </subcellularLocation>
</comment>
<keyword evidence="7 8" id="KW-0501">Molybdenum cofactor biosynthesis</keyword>
<keyword evidence="2 8" id="KW-0808">Transferase</keyword>
<evidence type="ECO:0000259" key="9">
    <source>
        <dbReference type="Pfam" id="PF12804"/>
    </source>
</evidence>
<feature type="binding site" evidence="8">
    <location>
        <begin position="10"/>
        <end position="12"/>
    </location>
    <ligand>
        <name>GTP</name>
        <dbReference type="ChEBI" id="CHEBI:37565"/>
    </ligand>
</feature>
<protein>
    <recommendedName>
        <fullName evidence="8">Molybdenum cofactor guanylyltransferase</fullName>
        <shortName evidence="8">MoCo guanylyltransferase</shortName>
        <ecNumber evidence="8">2.7.7.77</ecNumber>
    </recommendedName>
    <alternativeName>
        <fullName evidence="8">GTP:molybdopterin guanylyltransferase</fullName>
    </alternativeName>
    <alternativeName>
        <fullName evidence="8">Mo-MPT guanylyltransferase</fullName>
    </alternativeName>
    <alternativeName>
        <fullName evidence="8">Molybdopterin guanylyltransferase</fullName>
    </alternativeName>
    <alternativeName>
        <fullName evidence="8">Molybdopterin-guanine dinucleotide synthase</fullName>
        <shortName evidence="8">MGD synthase</shortName>
    </alternativeName>
</protein>
<evidence type="ECO:0000256" key="8">
    <source>
        <dbReference type="HAMAP-Rule" id="MF_00316"/>
    </source>
</evidence>
<dbReference type="Pfam" id="PF12804">
    <property type="entry name" value="NTP_transf_3"/>
    <property type="match status" value="1"/>
</dbReference>
<dbReference type="SUPFAM" id="SSF53448">
    <property type="entry name" value="Nucleotide-diphospho-sugar transferases"/>
    <property type="match status" value="1"/>
</dbReference>
<feature type="binding site" evidence="8">
    <location>
        <position position="23"/>
    </location>
    <ligand>
        <name>GTP</name>
        <dbReference type="ChEBI" id="CHEBI:37565"/>
    </ligand>
</feature>
<evidence type="ECO:0000256" key="3">
    <source>
        <dbReference type="ARBA" id="ARBA00022723"/>
    </source>
</evidence>
<dbReference type="GO" id="GO:0005525">
    <property type="term" value="F:GTP binding"/>
    <property type="evidence" value="ECO:0007669"/>
    <property type="project" value="UniProtKB-UniRule"/>
</dbReference>
<dbReference type="PANTHER" id="PTHR19136:SF81">
    <property type="entry name" value="MOLYBDENUM COFACTOR GUANYLYLTRANSFERASE"/>
    <property type="match status" value="1"/>
</dbReference>
<evidence type="ECO:0000313" key="10">
    <source>
        <dbReference type="EMBL" id="MPR24882.1"/>
    </source>
</evidence>
<dbReference type="InterPro" id="IPR013482">
    <property type="entry name" value="Molybde_CF_guanTrfase"/>
</dbReference>
<comment type="function">
    <text evidence="8">Transfers a GMP moiety from GTP to Mo-molybdopterin (Mo-MPT) cofactor (Moco or molybdenum cofactor) to form Mo-molybdopterin guanine dinucleotide (Mo-MGD) cofactor.</text>
</comment>
<comment type="catalytic activity">
    <reaction evidence="8">
        <text>Mo-molybdopterin + GTP + H(+) = Mo-molybdopterin guanine dinucleotide + diphosphate</text>
        <dbReference type="Rhea" id="RHEA:34243"/>
        <dbReference type="ChEBI" id="CHEBI:15378"/>
        <dbReference type="ChEBI" id="CHEBI:33019"/>
        <dbReference type="ChEBI" id="CHEBI:37565"/>
        <dbReference type="ChEBI" id="CHEBI:71302"/>
        <dbReference type="ChEBI" id="CHEBI:71310"/>
        <dbReference type="EC" id="2.7.7.77"/>
    </reaction>
</comment>
<dbReference type="EC" id="2.7.7.77" evidence="8"/>
<organism evidence="10 11">
    <name type="scientific">Microvirga tunisiensis</name>
    <dbReference type="NCBI Taxonomy" id="2108360"/>
    <lineage>
        <taxon>Bacteria</taxon>
        <taxon>Pseudomonadati</taxon>
        <taxon>Pseudomonadota</taxon>
        <taxon>Alphaproteobacteria</taxon>
        <taxon>Hyphomicrobiales</taxon>
        <taxon>Methylobacteriaceae</taxon>
        <taxon>Microvirga</taxon>
    </lineage>
</organism>
<sequence length="207" mass="22674">MPPSTLGVILAGGLSRRMGGGNKSLLVFEGLTLLEHVARRLAPQCESVIINANSTLPRFKNMPFPVVPDSIAGSLGPLAGILTALEWTATHRPGIEWIASIPGDTPFIPLDLVPQLHEARHEAERPLACASSGSQVHFAVGLWPVSLRQDLRQALLENGMRSVSDWARLHGYAEASWPVEPVDPFFNINTPDDWAEAKVLAQRRRRR</sequence>
<keyword evidence="11" id="KW-1185">Reference proteome</keyword>
<evidence type="ECO:0000256" key="2">
    <source>
        <dbReference type="ARBA" id="ARBA00022679"/>
    </source>
</evidence>
<dbReference type="PANTHER" id="PTHR19136">
    <property type="entry name" value="MOLYBDENUM COFACTOR GUANYLYLTRANSFERASE"/>
    <property type="match status" value="1"/>
</dbReference>
<evidence type="ECO:0000313" key="11">
    <source>
        <dbReference type="Proteomes" id="UP000403266"/>
    </source>
</evidence>
<feature type="domain" description="MobA-like NTP transferase" evidence="9">
    <location>
        <begin position="7"/>
        <end position="165"/>
    </location>
</feature>
<keyword evidence="10" id="KW-0548">Nucleotidyltransferase</keyword>
<comment type="cofactor">
    <cofactor evidence="8">
        <name>Mg(2+)</name>
        <dbReference type="ChEBI" id="CHEBI:18420"/>
    </cofactor>
</comment>
<dbReference type="GO" id="GO:0046872">
    <property type="term" value="F:metal ion binding"/>
    <property type="evidence" value="ECO:0007669"/>
    <property type="project" value="UniProtKB-KW"/>
</dbReference>
<dbReference type="CDD" id="cd02503">
    <property type="entry name" value="MobA"/>
    <property type="match status" value="1"/>
</dbReference>
<dbReference type="InterPro" id="IPR025877">
    <property type="entry name" value="MobA-like_NTP_Trfase"/>
</dbReference>
<comment type="caution">
    <text evidence="10">The sequence shown here is derived from an EMBL/GenBank/DDBJ whole genome shotgun (WGS) entry which is preliminary data.</text>
</comment>
<accession>A0A5N7MD62</accession>
<keyword evidence="4 8" id="KW-0547">Nucleotide-binding</keyword>
<dbReference type="NCBIfam" id="TIGR02665">
    <property type="entry name" value="molyb_mobA"/>
    <property type="match status" value="1"/>
</dbReference>
<comment type="subunit">
    <text evidence="8">Monomer.</text>
</comment>
<reference evidence="10 11" key="1">
    <citation type="journal article" date="2019" name="Syst. Appl. Microbiol.">
        <title>Microvirga tunisiensis sp. nov., a root nodule symbiotic bacterium isolated from Lupinus micranthus and L. luteus grown in Northern Tunisia.</title>
        <authorList>
            <person name="Msaddak A."/>
            <person name="Rejili M."/>
            <person name="Duran D."/>
            <person name="Mars M."/>
            <person name="Palacios J.M."/>
            <person name="Ruiz-Argueso T."/>
            <person name="Rey L."/>
            <person name="Imperial J."/>
        </authorList>
    </citation>
    <scope>NUCLEOTIDE SEQUENCE [LARGE SCALE GENOMIC DNA]</scope>
    <source>
        <strain evidence="10 11">Lmie10</strain>
    </source>
</reference>
<dbReference type="Gene3D" id="3.90.550.10">
    <property type="entry name" value="Spore Coat Polysaccharide Biosynthesis Protein SpsA, Chain A"/>
    <property type="match status" value="1"/>
</dbReference>
<dbReference type="Proteomes" id="UP000403266">
    <property type="component" value="Unassembled WGS sequence"/>
</dbReference>
<dbReference type="InterPro" id="IPR029044">
    <property type="entry name" value="Nucleotide-diphossugar_trans"/>
</dbReference>
<dbReference type="HAMAP" id="MF_00316">
    <property type="entry name" value="MobA"/>
    <property type="match status" value="1"/>
</dbReference>
<dbReference type="GO" id="GO:1902758">
    <property type="term" value="P:bis(molybdopterin guanine dinucleotide)molybdenum biosynthetic process"/>
    <property type="evidence" value="ECO:0007669"/>
    <property type="project" value="TreeGrafter"/>
</dbReference>
<comment type="domain">
    <text evidence="8">The N-terminal domain determines nucleotide recognition and specific binding, while the C-terminal domain determines the specific binding to the target protein.</text>
</comment>
<dbReference type="OrthoDB" id="9788394at2"/>
<evidence type="ECO:0000256" key="6">
    <source>
        <dbReference type="ARBA" id="ARBA00023134"/>
    </source>
</evidence>
<feature type="binding site" evidence="8">
    <location>
        <position position="69"/>
    </location>
    <ligand>
        <name>GTP</name>
        <dbReference type="ChEBI" id="CHEBI:37565"/>
    </ligand>
</feature>
<proteinExistence type="inferred from homology"/>
<evidence type="ECO:0000256" key="7">
    <source>
        <dbReference type="ARBA" id="ARBA00023150"/>
    </source>
</evidence>
<keyword evidence="3 8" id="KW-0479">Metal-binding</keyword>
<feature type="binding site" evidence="8">
    <location>
        <position position="104"/>
    </location>
    <ligand>
        <name>GTP</name>
        <dbReference type="ChEBI" id="CHEBI:37565"/>
    </ligand>
</feature>
<dbReference type="GO" id="GO:0061603">
    <property type="term" value="F:molybdenum cofactor guanylyltransferase activity"/>
    <property type="evidence" value="ECO:0007669"/>
    <property type="project" value="UniProtKB-EC"/>
</dbReference>
<keyword evidence="6 8" id="KW-0342">GTP-binding</keyword>
<feature type="binding site" evidence="8">
    <location>
        <position position="104"/>
    </location>
    <ligand>
        <name>Mg(2+)</name>
        <dbReference type="ChEBI" id="CHEBI:18420"/>
    </ligand>
</feature>
<gene>
    <name evidence="8 10" type="primary">mobA</name>
    <name evidence="10" type="ORF">FS320_06450</name>
</gene>
<keyword evidence="1 8" id="KW-0963">Cytoplasm</keyword>
<name>A0A5N7MD62_9HYPH</name>